<proteinExistence type="predicted"/>
<dbReference type="SUPFAM" id="SSF52980">
    <property type="entry name" value="Restriction endonuclease-like"/>
    <property type="match status" value="1"/>
</dbReference>
<dbReference type="InterPro" id="IPR011604">
    <property type="entry name" value="PDDEXK-like_dom_sf"/>
</dbReference>
<dbReference type="InterPro" id="IPR019080">
    <property type="entry name" value="YqaJ_viral_recombinase"/>
</dbReference>
<dbReference type="InterPro" id="IPR011335">
    <property type="entry name" value="Restrct_endonuc-II-like"/>
</dbReference>
<gene>
    <name evidence="2" type="ORF">NCTC7307_02352</name>
</gene>
<dbReference type="EMBL" id="LS483466">
    <property type="protein sequence ID" value="SQI23340.1"/>
    <property type="molecule type" value="Genomic_DNA"/>
</dbReference>
<feature type="domain" description="YqaJ viral recombinase" evidence="1">
    <location>
        <begin position="12"/>
        <end position="150"/>
    </location>
</feature>
<evidence type="ECO:0000313" key="3">
    <source>
        <dbReference type="Proteomes" id="UP000248731"/>
    </source>
</evidence>
<keyword evidence="2" id="KW-0255">Endonuclease</keyword>
<dbReference type="PANTHER" id="PTHR46609:SF6">
    <property type="entry name" value="EXONUCLEASE, PHAGE-TYPE_RECB, C-TERMINAL DOMAIN-CONTAINING PROTEIN-RELATED"/>
    <property type="match status" value="1"/>
</dbReference>
<dbReference type="Gene3D" id="3.90.320.10">
    <property type="match status" value="1"/>
</dbReference>
<dbReference type="Proteomes" id="UP000248731">
    <property type="component" value="Chromosome 1"/>
</dbReference>
<name>A0A2X4TSU7_SALER</name>
<dbReference type="AlphaFoldDB" id="A0A2X4TSU7"/>
<keyword evidence="3" id="KW-1185">Reference proteome</keyword>
<evidence type="ECO:0000259" key="1">
    <source>
        <dbReference type="Pfam" id="PF09588"/>
    </source>
</evidence>
<dbReference type="CDD" id="cd22343">
    <property type="entry name" value="PDDEXK_lambda_exonuclease-like"/>
    <property type="match status" value="1"/>
</dbReference>
<keyword evidence="2" id="KW-0378">Hydrolase</keyword>
<accession>A0A2X4TSU7</accession>
<dbReference type="PANTHER" id="PTHR46609">
    <property type="entry name" value="EXONUCLEASE, PHAGE-TYPE/RECB, C-TERMINAL DOMAIN-CONTAINING PROTEIN"/>
    <property type="match status" value="1"/>
</dbReference>
<dbReference type="GO" id="GO:0004519">
    <property type="term" value="F:endonuclease activity"/>
    <property type="evidence" value="ECO:0007669"/>
    <property type="project" value="UniProtKB-KW"/>
</dbReference>
<protein>
    <submittedName>
        <fullName evidence="2">Putative phage-type endonuclease</fullName>
    </submittedName>
</protein>
<reference evidence="2 3" key="1">
    <citation type="submission" date="2018-06" db="EMBL/GenBank/DDBJ databases">
        <authorList>
            <consortium name="Pathogen Informatics"/>
            <person name="Doyle S."/>
        </authorList>
    </citation>
    <scope>NUCLEOTIDE SEQUENCE [LARGE SCALE GENOMIC DNA]</scope>
    <source>
        <strain evidence="2 3">NCTC7307</strain>
    </source>
</reference>
<organism evidence="2 3">
    <name type="scientific">Salmonella enterica subsp. arizonae</name>
    <dbReference type="NCBI Taxonomy" id="59203"/>
    <lineage>
        <taxon>Bacteria</taxon>
        <taxon>Pseudomonadati</taxon>
        <taxon>Pseudomonadota</taxon>
        <taxon>Gammaproteobacteria</taxon>
        <taxon>Enterobacterales</taxon>
        <taxon>Enterobacteriaceae</taxon>
        <taxon>Salmonella</taxon>
    </lineage>
</organism>
<dbReference type="Pfam" id="PF09588">
    <property type="entry name" value="YqaJ"/>
    <property type="match status" value="1"/>
</dbReference>
<evidence type="ECO:0000313" key="2">
    <source>
        <dbReference type="EMBL" id="SQI23340.1"/>
    </source>
</evidence>
<keyword evidence="2" id="KW-0540">Nuclease</keyword>
<dbReference type="InterPro" id="IPR051703">
    <property type="entry name" value="NF-kappa-B_Signaling_Reg"/>
</dbReference>
<sequence length="207" mass="23554">MIWHDVEQNSEEWELLRLGKATASNFGLIMANEGGAFGEPAKRYALQIALEQIKGCKSELTYSNEHMERGHEQEPIARMLYEERYFIDVDNGGFFDHDTYGDSPDGLVGTDGLLEIKSVVASTHYATMVRGKFDPAYKWQLIGHLDCSGRDWVDFVSYCSDFPAEKQLIVYRLNATDFTGEIARLRERRDAFIALVSDVKRKILESA</sequence>